<keyword evidence="2" id="KW-1185">Reference proteome</keyword>
<dbReference type="InterPro" id="IPR047928">
    <property type="entry name" value="Perm_prefix_1"/>
</dbReference>
<sequence length="120" mass="14079">MNKENYLKIVINQIRCEKAKGMISEEIENHIDDQAKVYINMGMGEAEAMAKAVKEMGDPVDTGVSLDRIHRPKMAWKYLSLSKYYSNKSTKKKKNQSNIYRRLKSWKQFEIFIDESINKQ</sequence>
<dbReference type="OrthoDB" id="9802195at2"/>
<dbReference type="NCBIfam" id="NF038403">
    <property type="entry name" value="perm_prefix_1"/>
    <property type="match status" value="1"/>
</dbReference>
<accession>A0A371JGD6</accession>
<dbReference type="EMBL" id="NOKA02000009">
    <property type="protein sequence ID" value="RDY31814.1"/>
    <property type="molecule type" value="Genomic_DNA"/>
</dbReference>
<dbReference type="RefSeq" id="WP_094375662.1">
    <property type="nucleotide sequence ID" value="NZ_NOKA02000009.1"/>
</dbReference>
<reference evidence="1 2" key="1">
    <citation type="journal article" date="2017" name="Genome Announc.">
        <title>Draft Genome Sequence of a Sporulating and Motile Strain of Lachnotalea glycerini Isolated from Water in Quebec City, Canada.</title>
        <authorList>
            <person name="Maheux A.F."/>
            <person name="Boudreau D.K."/>
            <person name="Berube E."/>
            <person name="Boissinot M."/>
            <person name="Raymond F."/>
            <person name="Brodeur S."/>
            <person name="Corbeil J."/>
            <person name="Isabel S."/>
            <person name="Omar R.F."/>
            <person name="Bergeron M.G."/>
        </authorList>
    </citation>
    <scope>NUCLEOTIDE SEQUENCE [LARGE SCALE GENOMIC DNA]</scope>
    <source>
        <strain evidence="1 2">CCRI-19302</strain>
    </source>
</reference>
<dbReference type="Proteomes" id="UP000216411">
    <property type="component" value="Unassembled WGS sequence"/>
</dbReference>
<proteinExistence type="predicted"/>
<evidence type="ECO:0000313" key="2">
    <source>
        <dbReference type="Proteomes" id="UP000216411"/>
    </source>
</evidence>
<dbReference type="AlphaFoldDB" id="A0A371JGD6"/>
<organism evidence="1 2">
    <name type="scientific">Lachnotalea glycerini</name>
    <dbReference type="NCBI Taxonomy" id="1763509"/>
    <lineage>
        <taxon>Bacteria</taxon>
        <taxon>Bacillati</taxon>
        <taxon>Bacillota</taxon>
        <taxon>Clostridia</taxon>
        <taxon>Lachnospirales</taxon>
        <taxon>Lachnospiraceae</taxon>
        <taxon>Lachnotalea</taxon>
    </lineage>
</organism>
<gene>
    <name evidence="1" type="ORF">CG710_007470</name>
</gene>
<comment type="caution">
    <text evidence="1">The sequence shown here is derived from an EMBL/GenBank/DDBJ whole genome shotgun (WGS) entry which is preliminary data.</text>
</comment>
<evidence type="ECO:0000313" key="1">
    <source>
        <dbReference type="EMBL" id="RDY31814.1"/>
    </source>
</evidence>
<protein>
    <submittedName>
        <fullName evidence="1">Uncharacterized protein</fullName>
    </submittedName>
</protein>
<name>A0A371JGD6_9FIRM</name>